<dbReference type="EMBL" id="JARJLG010000405">
    <property type="protein sequence ID" value="KAJ7713180.1"/>
    <property type="molecule type" value="Genomic_DNA"/>
</dbReference>
<dbReference type="PANTHER" id="PTHR11999:SF165">
    <property type="entry name" value="DECARBOXYLASE, PUTATIVE (AFU_ORTHOLOGUE AFUA_2G04980)-RELATED"/>
    <property type="match status" value="1"/>
</dbReference>
<dbReference type="GO" id="GO:0030170">
    <property type="term" value="F:pyridoxal phosphate binding"/>
    <property type="evidence" value="ECO:0007669"/>
    <property type="project" value="InterPro"/>
</dbReference>
<evidence type="ECO:0000256" key="3">
    <source>
        <dbReference type="ARBA" id="ARBA00022898"/>
    </source>
</evidence>
<keyword evidence="4 6" id="KW-0456">Lyase</keyword>
<dbReference type="SUPFAM" id="SSF53383">
    <property type="entry name" value="PLP-dependent transferases"/>
    <property type="match status" value="1"/>
</dbReference>
<accession>A0AAD7MEU4</accession>
<name>A0AAD7MEU4_9AGAR</name>
<keyword evidence="3 5" id="KW-0663">Pyridoxal phosphate</keyword>
<dbReference type="Gene3D" id="3.90.1150.10">
    <property type="entry name" value="Aspartate Aminotransferase, domain 1"/>
    <property type="match status" value="1"/>
</dbReference>
<keyword evidence="8" id="KW-1185">Reference proteome</keyword>
<dbReference type="InterPro" id="IPR015424">
    <property type="entry name" value="PyrdxlP-dep_Trfase"/>
</dbReference>
<feature type="modified residue" description="N6-(pyridoxal phosphate)lysine" evidence="5">
    <location>
        <position position="306"/>
    </location>
</feature>
<keyword evidence="7" id="KW-0808">Transferase</keyword>
<dbReference type="Gene3D" id="3.40.640.10">
    <property type="entry name" value="Type I PLP-dependent aspartate aminotransferase-like (Major domain)"/>
    <property type="match status" value="1"/>
</dbReference>
<dbReference type="InterPro" id="IPR015422">
    <property type="entry name" value="PyrdxlP-dep_Trfase_small"/>
</dbReference>
<dbReference type="GO" id="GO:0016831">
    <property type="term" value="F:carboxy-lyase activity"/>
    <property type="evidence" value="ECO:0007669"/>
    <property type="project" value="TreeGrafter"/>
</dbReference>
<evidence type="ECO:0000313" key="7">
    <source>
        <dbReference type="EMBL" id="KAJ7713180.1"/>
    </source>
</evidence>
<proteinExistence type="inferred from homology"/>
<dbReference type="GO" id="GO:0019752">
    <property type="term" value="P:carboxylic acid metabolic process"/>
    <property type="evidence" value="ECO:0007669"/>
    <property type="project" value="InterPro"/>
</dbReference>
<organism evidence="7 8">
    <name type="scientific">Mycena maculata</name>
    <dbReference type="NCBI Taxonomy" id="230809"/>
    <lineage>
        <taxon>Eukaryota</taxon>
        <taxon>Fungi</taxon>
        <taxon>Dikarya</taxon>
        <taxon>Basidiomycota</taxon>
        <taxon>Agaricomycotina</taxon>
        <taxon>Agaricomycetes</taxon>
        <taxon>Agaricomycetidae</taxon>
        <taxon>Agaricales</taxon>
        <taxon>Marasmiineae</taxon>
        <taxon>Mycenaceae</taxon>
        <taxon>Mycena</taxon>
    </lineage>
</organism>
<dbReference type="AlphaFoldDB" id="A0AAD7MEU4"/>
<comment type="caution">
    <text evidence="7">The sequence shown here is derived from an EMBL/GenBank/DDBJ whole genome shotgun (WGS) entry which is preliminary data.</text>
</comment>
<evidence type="ECO:0000256" key="1">
    <source>
        <dbReference type="ARBA" id="ARBA00001933"/>
    </source>
</evidence>
<dbReference type="InterPro" id="IPR002129">
    <property type="entry name" value="PyrdxlP-dep_de-COase"/>
</dbReference>
<dbReference type="InterPro" id="IPR010977">
    <property type="entry name" value="Aromatic_deC"/>
</dbReference>
<dbReference type="Proteomes" id="UP001215280">
    <property type="component" value="Unassembled WGS sequence"/>
</dbReference>
<dbReference type="Pfam" id="PF00282">
    <property type="entry name" value="Pyridoxal_deC"/>
    <property type="match status" value="1"/>
</dbReference>
<protein>
    <submittedName>
        <fullName evidence="7">Pyridoxal phosphate-dependent transferase</fullName>
    </submittedName>
</protein>
<evidence type="ECO:0000256" key="4">
    <source>
        <dbReference type="ARBA" id="ARBA00023239"/>
    </source>
</evidence>
<evidence type="ECO:0000256" key="2">
    <source>
        <dbReference type="ARBA" id="ARBA00009533"/>
    </source>
</evidence>
<gene>
    <name evidence="7" type="ORF">DFH07DRAFT_974806</name>
</gene>
<reference evidence="7" key="1">
    <citation type="submission" date="2023-03" db="EMBL/GenBank/DDBJ databases">
        <title>Massive genome expansion in bonnet fungi (Mycena s.s.) driven by repeated elements and novel gene families across ecological guilds.</title>
        <authorList>
            <consortium name="Lawrence Berkeley National Laboratory"/>
            <person name="Harder C.B."/>
            <person name="Miyauchi S."/>
            <person name="Viragh M."/>
            <person name="Kuo A."/>
            <person name="Thoen E."/>
            <person name="Andreopoulos B."/>
            <person name="Lu D."/>
            <person name="Skrede I."/>
            <person name="Drula E."/>
            <person name="Henrissat B."/>
            <person name="Morin E."/>
            <person name="Kohler A."/>
            <person name="Barry K."/>
            <person name="LaButti K."/>
            <person name="Morin E."/>
            <person name="Salamov A."/>
            <person name="Lipzen A."/>
            <person name="Mereny Z."/>
            <person name="Hegedus B."/>
            <person name="Baldrian P."/>
            <person name="Stursova M."/>
            <person name="Weitz H."/>
            <person name="Taylor A."/>
            <person name="Grigoriev I.V."/>
            <person name="Nagy L.G."/>
            <person name="Martin F."/>
            <person name="Kauserud H."/>
        </authorList>
    </citation>
    <scope>NUCLEOTIDE SEQUENCE</scope>
    <source>
        <strain evidence="7">CBHHK188m</strain>
    </source>
</reference>
<evidence type="ECO:0000256" key="5">
    <source>
        <dbReference type="PIRSR" id="PIRSR602129-50"/>
    </source>
</evidence>
<dbReference type="InterPro" id="IPR015421">
    <property type="entry name" value="PyrdxlP-dep_Trfase_major"/>
</dbReference>
<dbReference type="GO" id="GO:0005737">
    <property type="term" value="C:cytoplasm"/>
    <property type="evidence" value="ECO:0007669"/>
    <property type="project" value="TreeGrafter"/>
</dbReference>
<comment type="cofactor">
    <cofactor evidence="1 5 6">
        <name>pyridoxal 5'-phosphate</name>
        <dbReference type="ChEBI" id="CHEBI:597326"/>
    </cofactor>
</comment>
<sequence>MSLDFTSAEVSQALPSEEALQHAAASLVNSLPEAGLGLEYIKKHLLADIAPGFTGSSKCPTYYAFTTGAVTDAALFGDWIASTYDQNAHVNLPKETVTAILEDTTLRLLQQLLSFSETDFAGRIFTTGATASNVLGMAVGREFVVAEAGRRNSPPSQISVAQLGVLEACAQAGINNIQVLTAFPHSSLYKAASAIGIGRDSVILFPLTEDEPWRFDMAALREHLANGAGSIISISAGEVWTGRFATTGEEMIQIRALADQYGAWIHIDGAFGLQALVLPHTEAYHYLNEGVSSFNLADSITGDAHKLLNVPYDCGFFFTRHPQLQHTVFRNPSAAYLSTNPLSMPSPLNLDIQNSRRFRALPVYASLLAYGRIWHRDLLERQIALARRIASYIADSTAYELLPNDDLKKIYIVVLFRARSDSLNAQLVSLLNASKQIHISGTSWRGRPAARIAVGTWRAEVDRDFGLIVQALEMASRTAIFQDLDRI</sequence>
<evidence type="ECO:0000313" key="8">
    <source>
        <dbReference type="Proteomes" id="UP001215280"/>
    </source>
</evidence>
<comment type="similarity">
    <text evidence="2 6">Belongs to the group II decarboxylase family.</text>
</comment>
<dbReference type="GO" id="GO:0016740">
    <property type="term" value="F:transferase activity"/>
    <property type="evidence" value="ECO:0007669"/>
    <property type="project" value="UniProtKB-KW"/>
</dbReference>
<dbReference type="PANTHER" id="PTHR11999">
    <property type="entry name" value="GROUP II PYRIDOXAL-5-PHOSPHATE DECARBOXYLASE"/>
    <property type="match status" value="1"/>
</dbReference>
<evidence type="ECO:0000256" key="6">
    <source>
        <dbReference type="RuleBase" id="RU000382"/>
    </source>
</evidence>